<keyword evidence="7 8" id="KW-0411">Iron-sulfur</keyword>
<dbReference type="AlphaFoldDB" id="U2LJJ3"/>
<feature type="binding site" evidence="8">
    <location>
        <position position="158"/>
    </location>
    <ligand>
        <name>[4Fe-4S] cluster</name>
        <dbReference type="ChEBI" id="CHEBI:49883"/>
        <label>2</label>
        <note>4Fe-4S-S-AdoMet</note>
    </ligand>
</feature>
<evidence type="ECO:0000256" key="5">
    <source>
        <dbReference type="ARBA" id="ARBA00022723"/>
    </source>
</evidence>
<evidence type="ECO:0000256" key="2">
    <source>
        <dbReference type="ARBA" id="ARBA00022490"/>
    </source>
</evidence>
<dbReference type="PANTHER" id="PTHR43837">
    <property type="entry name" value="RIBOSOMAL PROTEIN S12 METHYLTHIOTRANSFERASE RIMO"/>
    <property type="match status" value="1"/>
</dbReference>
<sequence>MTEFFIDEYGCAKNQVDGEIIISRLTSFGLRQTFDASKANIIIVNSCGFINSAKKESIDALLRAKKNYPDAKVLLAGCLAERYADVLKDSLPEADGIFGNGDLSKIDSVVRPLLAGKRPVVTAEQRGISCGKRTMLLSYRNSVYVKITEGCSNRCTFCAIPIIRGSVRSRSADDIVDEIKTLLLLGVYEINLIGQDLAAYGTGESDDVFGTGRFPIPRIGEDGVNEGSEKLSALARLLKKISALKGRFIVRLLYIHPDHFNRDIFPVMQKDPRIVPYFDIPFQSGDDEIIKAMNRKCTAKEYVRLVRDIRSSFPEAAIRTTFLTGFPGETEEAFRSTQRFLSDIQSDWSGCFTYSREEDTASYGMKGRVPQKTALERKRALEALQSEITESRLKLRCGKEYDVLIEEVVAGEEGLAIGRAWFQAPDVDGSFVVRYDRDDEAERSAVQCGNVVRVFADSVSGVDIDSHLASNLLINKKRSRASGGTAVSPPLLYASDFYDAGDAR</sequence>
<dbReference type="InterPro" id="IPR005840">
    <property type="entry name" value="Ribosomal_uS12_MeSTrfase_RimO"/>
</dbReference>
<keyword evidence="14" id="KW-1185">Reference proteome</keyword>
<dbReference type="InterPro" id="IPR005839">
    <property type="entry name" value="Methylthiotransferase"/>
</dbReference>
<dbReference type="InterPro" id="IPR058240">
    <property type="entry name" value="rSAM_sf"/>
</dbReference>
<dbReference type="InterPro" id="IPR007197">
    <property type="entry name" value="rSAM"/>
</dbReference>
<evidence type="ECO:0000259" key="9">
    <source>
        <dbReference type="PROSITE" id="PS51449"/>
    </source>
</evidence>
<dbReference type="Gene3D" id="2.40.50.140">
    <property type="entry name" value="Nucleic acid-binding proteins"/>
    <property type="match status" value="1"/>
</dbReference>
<comment type="caution">
    <text evidence="11">The sequence shown here is derived from an EMBL/GenBank/DDBJ whole genome shotgun (WGS) entry which is preliminary data.</text>
</comment>
<protein>
    <recommendedName>
        <fullName evidence="8">Ribosomal protein uS12 methylthiotransferase RimO</fullName>
        <shortName evidence="8">uS12 MTTase</shortName>
        <shortName evidence="8">uS12 methylthiotransferase</shortName>
        <ecNumber evidence="8">2.8.4.4</ecNumber>
    </recommendedName>
    <alternativeName>
        <fullName evidence="8">Ribosomal protein uS12 (aspartate-C(3))-methylthiotransferase</fullName>
    </alternativeName>
    <alternativeName>
        <fullName evidence="8">Ribosome maturation factor RimO</fullName>
    </alternativeName>
</protein>
<dbReference type="Pfam" id="PF18693">
    <property type="entry name" value="TRAM_2"/>
    <property type="match status" value="1"/>
</dbReference>
<feature type="binding site" evidence="8">
    <location>
        <position position="151"/>
    </location>
    <ligand>
        <name>[4Fe-4S] cluster</name>
        <dbReference type="ChEBI" id="CHEBI:49883"/>
        <label>2</label>
        <note>4Fe-4S-S-AdoMet</note>
    </ligand>
</feature>
<evidence type="ECO:0000313" key="11">
    <source>
        <dbReference type="EMBL" id="ERF59774.1"/>
    </source>
</evidence>
<accession>U2LJJ3</accession>
<keyword evidence="3 8" id="KW-0808">Transferase</keyword>
<dbReference type="SFLD" id="SFLDG01082">
    <property type="entry name" value="B12-binding_domain_containing"/>
    <property type="match status" value="1"/>
</dbReference>
<dbReference type="InterPro" id="IPR038135">
    <property type="entry name" value="Methylthiotransferase_N_sf"/>
</dbReference>
<dbReference type="CDD" id="cd01335">
    <property type="entry name" value="Radical_SAM"/>
    <property type="match status" value="1"/>
</dbReference>
<dbReference type="InterPro" id="IPR012340">
    <property type="entry name" value="NA-bd_OB-fold"/>
</dbReference>
<keyword evidence="4 8" id="KW-0949">S-adenosyl-L-methionine</keyword>
<name>U2LJJ3_TRESO</name>
<organism evidence="11 13">
    <name type="scientific">Treponema socranskii subsp. socranskii VPI DR56BR1116 = ATCC 35536</name>
    <dbReference type="NCBI Taxonomy" id="1125725"/>
    <lineage>
        <taxon>Bacteria</taxon>
        <taxon>Pseudomonadati</taxon>
        <taxon>Spirochaetota</taxon>
        <taxon>Spirochaetia</taxon>
        <taxon>Spirochaetales</taxon>
        <taxon>Treponemataceae</taxon>
        <taxon>Treponema</taxon>
    </lineage>
</organism>
<dbReference type="GO" id="GO:0006400">
    <property type="term" value="P:tRNA modification"/>
    <property type="evidence" value="ECO:0007669"/>
    <property type="project" value="InterPro"/>
</dbReference>
<dbReference type="GO" id="GO:0008168">
    <property type="term" value="F:methyltransferase activity"/>
    <property type="evidence" value="ECO:0007669"/>
    <property type="project" value="UniProtKB-KW"/>
</dbReference>
<dbReference type="GO" id="GO:0032259">
    <property type="term" value="P:methylation"/>
    <property type="evidence" value="ECO:0007669"/>
    <property type="project" value="UniProtKB-KW"/>
</dbReference>
<dbReference type="EMBL" id="AVQI01000022">
    <property type="protein sequence ID" value="ERK04436.1"/>
    <property type="molecule type" value="Genomic_DNA"/>
</dbReference>
<keyword evidence="11" id="KW-0489">Methyltransferase</keyword>
<dbReference type="HAMAP" id="MF_01865">
    <property type="entry name" value="MTTase_RimO"/>
    <property type="match status" value="1"/>
</dbReference>
<dbReference type="GO" id="GO:0005829">
    <property type="term" value="C:cytosol"/>
    <property type="evidence" value="ECO:0007669"/>
    <property type="project" value="TreeGrafter"/>
</dbReference>
<dbReference type="InterPro" id="IPR013848">
    <property type="entry name" value="Methylthiotransferase_N"/>
</dbReference>
<dbReference type="GO" id="GO:0005840">
    <property type="term" value="C:ribosome"/>
    <property type="evidence" value="ECO:0007669"/>
    <property type="project" value="UniProtKB-KW"/>
</dbReference>
<dbReference type="SUPFAM" id="SSF102114">
    <property type="entry name" value="Radical SAM enzymes"/>
    <property type="match status" value="1"/>
</dbReference>
<comment type="similarity">
    <text evidence="8">Belongs to the methylthiotransferase family. RimO subfamily.</text>
</comment>
<dbReference type="PROSITE" id="PS51449">
    <property type="entry name" value="MTTASE_N"/>
    <property type="match status" value="1"/>
</dbReference>
<feature type="domain" description="MTTase N-terminal" evidence="9">
    <location>
        <begin position="2"/>
        <end position="115"/>
    </location>
</feature>
<dbReference type="GO" id="GO:0035599">
    <property type="term" value="F:aspartic acid methylthiotransferase activity"/>
    <property type="evidence" value="ECO:0007669"/>
    <property type="project" value="TreeGrafter"/>
</dbReference>
<keyword evidence="1 8" id="KW-0004">4Fe-4S</keyword>
<dbReference type="PANTHER" id="PTHR43837:SF1">
    <property type="entry name" value="RIBOSOMAL PROTEIN US12 METHYLTHIOTRANSFERASE RIMO"/>
    <property type="match status" value="1"/>
</dbReference>
<dbReference type="SFLD" id="SFLDG01061">
    <property type="entry name" value="methylthiotransferase"/>
    <property type="match status" value="1"/>
</dbReference>
<evidence type="ECO:0000256" key="4">
    <source>
        <dbReference type="ARBA" id="ARBA00022691"/>
    </source>
</evidence>
<dbReference type="GO" id="GO:0051539">
    <property type="term" value="F:4 iron, 4 sulfur cluster binding"/>
    <property type="evidence" value="ECO:0007669"/>
    <property type="project" value="UniProtKB-UniRule"/>
</dbReference>
<dbReference type="OrthoDB" id="9805215at2"/>
<dbReference type="NCBIfam" id="TIGR01125">
    <property type="entry name" value="30S ribosomal protein S12 methylthiotransferase RimO"/>
    <property type="match status" value="1"/>
</dbReference>
<dbReference type="EC" id="2.8.4.4" evidence="8"/>
<evidence type="ECO:0000256" key="6">
    <source>
        <dbReference type="ARBA" id="ARBA00023004"/>
    </source>
</evidence>
<keyword evidence="11" id="KW-0687">Ribonucleoprotein</keyword>
<dbReference type="SFLD" id="SFLDS00029">
    <property type="entry name" value="Radical_SAM"/>
    <property type="match status" value="1"/>
</dbReference>
<evidence type="ECO:0000313" key="14">
    <source>
        <dbReference type="Proteomes" id="UP000016646"/>
    </source>
</evidence>
<comment type="subcellular location">
    <subcellularLocation>
        <location evidence="8">Cytoplasm</location>
    </subcellularLocation>
</comment>
<dbReference type="EMBL" id="AUZJ01000058">
    <property type="protein sequence ID" value="ERF59774.1"/>
    <property type="molecule type" value="Genomic_DNA"/>
</dbReference>
<dbReference type="STRING" id="1125725.HMPREF1325_0929"/>
<dbReference type="PATRIC" id="fig|1125725.3.peg.2251"/>
<keyword evidence="2 8" id="KW-0963">Cytoplasm</keyword>
<keyword evidence="11" id="KW-0689">Ribosomal protein</keyword>
<keyword evidence="6 8" id="KW-0408">Iron</keyword>
<dbReference type="SMART" id="SM00729">
    <property type="entry name" value="Elp3"/>
    <property type="match status" value="1"/>
</dbReference>
<dbReference type="Pfam" id="PF00919">
    <property type="entry name" value="UPF0004"/>
    <property type="match status" value="1"/>
</dbReference>
<feature type="binding site" evidence="8">
    <location>
        <position position="11"/>
    </location>
    <ligand>
        <name>[4Fe-4S] cluster</name>
        <dbReference type="ChEBI" id="CHEBI:49883"/>
        <label>1</label>
    </ligand>
</feature>
<dbReference type="InterPro" id="IPR020612">
    <property type="entry name" value="Methylthiotransferase_CS"/>
</dbReference>
<dbReference type="Proteomes" id="UP000016412">
    <property type="component" value="Unassembled WGS sequence"/>
</dbReference>
<dbReference type="NCBIfam" id="TIGR00089">
    <property type="entry name" value="MiaB/RimO family radical SAM methylthiotransferase"/>
    <property type="match status" value="1"/>
</dbReference>
<dbReference type="GO" id="GO:0046872">
    <property type="term" value="F:metal ion binding"/>
    <property type="evidence" value="ECO:0007669"/>
    <property type="project" value="UniProtKB-KW"/>
</dbReference>
<dbReference type="PROSITE" id="PS01278">
    <property type="entry name" value="MTTASE_RADICAL"/>
    <property type="match status" value="1"/>
</dbReference>
<proteinExistence type="inferred from homology"/>
<feature type="binding site" evidence="8">
    <location>
        <position position="155"/>
    </location>
    <ligand>
        <name>[4Fe-4S] cluster</name>
        <dbReference type="ChEBI" id="CHEBI:49883"/>
        <label>2</label>
        <note>4Fe-4S-S-AdoMet</note>
    </ligand>
</feature>
<dbReference type="InterPro" id="IPR006638">
    <property type="entry name" value="Elp3/MiaA/NifB-like_rSAM"/>
</dbReference>
<gene>
    <name evidence="8 11" type="primary">rimO</name>
    <name evidence="12" type="ORF">HMPREF0860_1695</name>
    <name evidence="11" type="ORF">HMPREF1325_0929</name>
</gene>
<dbReference type="Proteomes" id="UP000016646">
    <property type="component" value="Unassembled WGS sequence"/>
</dbReference>
<evidence type="ECO:0000256" key="8">
    <source>
        <dbReference type="HAMAP-Rule" id="MF_01865"/>
    </source>
</evidence>
<evidence type="ECO:0000256" key="1">
    <source>
        <dbReference type="ARBA" id="ARBA00022485"/>
    </source>
</evidence>
<dbReference type="Gene3D" id="3.80.30.20">
    <property type="entry name" value="tm_1862 like domain"/>
    <property type="match status" value="1"/>
</dbReference>
<comment type="catalytic activity">
    <reaction evidence="8">
        <text>L-aspartate(89)-[ribosomal protein uS12]-hydrogen + (sulfur carrier)-SH + AH2 + 2 S-adenosyl-L-methionine = 3-methylsulfanyl-L-aspartate(89)-[ribosomal protein uS12]-hydrogen + (sulfur carrier)-H + 5'-deoxyadenosine + L-methionine + A + S-adenosyl-L-homocysteine + 2 H(+)</text>
        <dbReference type="Rhea" id="RHEA:37087"/>
        <dbReference type="Rhea" id="RHEA-COMP:10460"/>
        <dbReference type="Rhea" id="RHEA-COMP:10461"/>
        <dbReference type="Rhea" id="RHEA-COMP:14737"/>
        <dbReference type="Rhea" id="RHEA-COMP:14739"/>
        <dbReference type="ChEBI" id="CHEBI:13193"/>
        <dbReference type="ChEBI" id="CHEBI:15378"/>
        <dbReference type="ChEBI" id="CHEBI:17319"/>
        <dbReference type="ChEBI" id="CHEBI:17499"/>
        <dbReference type="ChEBI" id="CHEBI:29917"/>
        <dbReference type="ChEBI" id="CHEBI:29961"/>
        <dbReference type="ChEBI" id="CHEBI:57844"/>
        <dbReference type="ChEBI" id="CHEBI:57856"/>
        <dbReference type="ChEBI" id="CHEBI:59789"/>
        <dbReference type="ChEBI" id="CHEBI:64428"/>
        <dbReference type="ChEBI" id="CHEBI:73599"/>
        <dbReference type="EC" id="2.8.4.4"/>
    </reaction>
</comment>
<evidence type="ECO:0000313" key="13">
    <source>
        <dbReference type="Proteomes" id="UP000016412"/>
    </source>
</evidence>
<reference evidence="13 14" key="1">
    <citation type="submission" date="2013-08" db="EMBL/GenBank/DDBJ databases">
        <authorList>
            <person name="Durkin A.S."/>
            <person name="Haft D.R."/>
            <person name="McCorrison J."/>
            <person name="Torralba M."/>
            <person name="Gillis M."/>
            <person name="Haft D.H."/>
            <person name="Methe B."/>
            <person name="Sutton G."/>
            <person name="Nelson K.E."/>
        </authorList>
    </citation>
    <scope>NUCLEOTIDE SEQUENCE [LARGE SCALE GENOMIC DNA]</scope>
    <source>
        <strain evidence="12 14">ATCC 35536</strain>
        <strain evidence="11 13">VPI DR56BR1116</strain>
    </source>
</reference>
<dbReference type="InterPro" id="IPR023404">
    <property type="entry name" value="rSAM_horseshoe"/>
</dbReference>
<comment type="function">
    <text evidence="8">Catalyzes the methylthiolation of an aspartic acid residue of ribosomal protein uS12.</text>
</comment>
<dbReference type="Gene3D" id="3.40.50.12160">
    <property type="entry name" value="Methylthiotransferase, N-terminal domain"/>
    <property type="match status" value="1"/>
</dbReference>
<evidence type="ECO:0000256" key="7">
    <source>
        <dbReference type="ARBA" id="ARBA00023014"/>
    </source>
</evidence>
<dbReference type="FunFam" id="3.80.30.20:FF:000001">
    <property type="entry name" value="tRNA-2-methylthio-N(6)-dimethylallyladenosine synthase 2"/>
    <property type="match status" value="1"/>
</dbReference>
<feature type="binding site" evidence="8">
    <location>
        <position position="47"/>
    </location>
    <ligand>
        <name>[4Fe-4S] cluster</name>
        <dbReference type="ChEBI" id="CHEBI:49883"/>
        <label>1</label>
    </ligand>
</feature>
<dbReference type="InterPro" id="IPR002792">
    <property type="entry name" value="TRAM_dom"/>
</dbReference>
<evidence type="ECO:0000259" key="10">
    <source>
        <dbReference type="PROSITE" id="PS51918"/>
    </source>
</evidence>
<dbReference type="Pfam" id="PF04055">
    <property type="entry name" value="Radical_SAM"/>
    <property type="match status" value="1"/>
</dbReference>
<dbReference type="GO" id="GO:0103039">
    <property type="term" value="F:protein methylthiotransferase activity"/>
    <property type="evidence" value="ECO:0007669"/>
    <property type="project" value="UniProtKB-EC"/>
</dbReference>
<feature type="domain" description="Radical SAM core" evidence="10">
    <location>
        <begin position="137"/>
        <end position="391"/>
    </location>
</feature>
<keyword evidence="5 8" id="KW-0479">Metal-binding</keyword>
<comment type="cofactor">
    <cofactor evidence="8">
        <name>[4Fe-4S] cluster</name>
        <dbReference type="ChEBI" id="CHEBI:49883"/>
    </cofactor>
    <text evidence="8">Binds 2 [4Fe-4S] clusters. One cluster is coordinated with 3 cysteines and an exchangeable S-adenosyl-L-methionine.</text>
</comment>
<evidence type="ECO:0000256" key="3">
    <source>
        <dbReference type="ARBA" id="ARBA00022679"/>
    </source>
</evidence>
<evidence type="ECO:0000313" key="12">
    <source>
        <dbReference type="EMBL" id="ERK04436.1"/>
    </source>
</evidence>
<dbReference type="PROSITE" id="PS51918">
    <property type="entry name" value="RADICAL_SAM"/>
    <property type="match status" value="1"/>
</dbReference>
<dbReference type="eggNOG" id="COG0621">
    <property type="taxonomic scope" value="Bacteria"/>
</dbReference>
<feature type="binding site" evidence="8">
    <location>
        <position position="78"/>
    </location>
    <ligand>
        <name>[4Fe-4S] cluster</name>
        <dbReference type="ChEBI" id="CHEBI:49883"/>
        <label>1</label>
    </ligand>
</feature>